<evidence type="ECO:0000256" key="1">
    <source>
        <dbReference type="ARBA" id="ARBA00004861"/>
    </source>
</evidence>
<dbReference type="SMART" id="SM00934">
    <property type="entry name" value="OMPdecase"/>
    <property type="match status" value="1"/>
</dbReference>
<organism evidence="10">
    <name type="scientific">Hokovirus HKV1</name>
    <dbReference type="NCBI Taxonomy" id="1977638"/>
    <lineage>
        <taxon>Viruses</taxon>
        <taxon>Varidnaviria</taxon>
        <taxon>Bamfordvirae</taxon>
        <taxon>Nucleocytoviricota</taxon>
        <taxon>Megaviricetes</taxon>
        <taxon>Imitervirales</taxon>
        <taxon>Mimiviridae</taxon>
        <taxon>Klosneuvirinae</taxon>
        <taxon>Hokovirus</taxon>
    </lineage>
</organism>
<evidence type="ECO:0000259" key="9">
    <source>
        <dbReference type="SMART" id="SM00934"/>
    </source>
</evidence>
<evidence type="ECO:0000256" key="2">
    <source>
        <dbReference type="ARBA" id="ARBA00006221"/>
    </source>
</evidence>
<dbReference type="CDD" id="cd06223">
    <property type="entry name" value="PRTases_typeI"/>
    <property type="match status" value="1"/>
</dbReference>
<feature type="domain" description="Orotidine 5'-phosphate decarboxylase" evidence="9">
    <location>
        <begin position="22"/>
        <end position="224"/>
    </location>
</feature>
<dbReference type="GO" id="GO:0004590">
    <property type="term" value="F:orotidine-5'-phosphate decarboxylase activity"/>
    <property type="evidence" value="ECO:0007669"/>
    <property type="project" value="UniProtKB-EC"/>
</dbReference>
<dbReference type="Gene3D" id="3.20.20.70">
    <property type="entry name" value="Aldolase class I"/>
    <property type="match status" value="1"/>
</dbReference>
<evidence type="ECO:0000256" key="6">
    <source>
        <dbReference type="ARBA" id="ARBA00022793"/>
    </source>
</evidence>
<keyword evidence="8" id="KW-0456">Lyase</keyword>
<dbReference type="InterPro" id="IPR014732">
    <property type="entry name" value="OMPdecase"/>
</dbReference>
<dbReference type="Gene3D" id="3.40.50.2020">
    <property type="match status" value="1"/>
</dbReference>
<reference evidence="10" key="1">
    <citation type="journal article" date="2017" name="Science">
        <title>Giant viruses with an expanded complement of translation system components.</title>
        <authorList>
            <person name="Schulz F."/>
            <person name="Yutin N."/>
            <person name="Ivanova N.N."/>
            <person name="Ortega D.R."/>
            <person name="Lee T.K."/>
            <person name="Vierheilig J."/>
            <person name="Daims H."/>
            <person name="Horn M."/>
            <person name="Wagner M."/>
            <person name="Jensen G.J."/>
            <person name="Kyrpides N.C."/>
            <person name="Koonin E.V."/>
            <person name="Woyke T."/>
        </authorList>
    </citation>
    <scope>NUCLEOTIDE SEQUENCE</scope>
    <source>
        <strain evidence="10">HKV1</strain>
    </source>
</reference>
<sequence>MLAFNQQIQHKIIDLIETKNSNLVLSADYSNYLDIINTVKLLHDKIIAVKLHCDIINNFCHEFIYELVGMSEEYNFLIIEDRKFCDIGSIVHRQSENITKYAHLITCHGISGQGVLDGLRENCINNECGVLLIASMSSSNNLIDDNYKNNIINMAKNNDIVVGFISQEFICDEFIHFTPGVNIIKNYDDLLQKYNTPSHLINDKNTDVLIVGRGLDNILDVDKYILLNKPRIKYLKSLLMKNLLINNNIIKYGDFTLSSGLKSNVYYNFKNLISKPDLLKFFAIKIFEKIKRLNIDHTNSIITGVPLGALPLATTLSVLYSIPLIMCRTENKKYGMQNIIEGETNNKQCIVIEDVISSGTSVKNYCDHLINNNVQVSMIFCILNRDTIKKVDGISFDGNDGIKCISLFNETQF</sequence>
<dbReference type="EC" id="4.1.1.23" evidence="4"/>
<dbReference type="CDD" id="cd04725">
    <property type="entry name" value="OMP_decarboxylase_like"/>
    <property type="match status" value="1"/>
</dbReference>
<evidence type="ECO:0000256" key="7">
    <source>
        <dbReference type="ARBA" id="ARBA00022975"/>
    </source>
</evidence>
<dbReference type="UniPathway" id="UPA00070">
    <property type="reaction ID" value="UER00120"/>
</dbReference>
<dbReference type="InterPro" id="IPR000836">
    <property type="entry name" value="PRTase_dom"/>
</dbReference>
<dbReference type="PANTHER" id="PTHR19278">
    <property type="entry name" value="OROTATE PHOSPHORIBOSYLTRANSFERASE"/>
    <property type="match status" value="1"/>
</dbReference>
<accession>A0A1V0SHG3</accession>
<comment type="similarity">
    <text evidence="3">In the C-terminal section; belongs to the OMP decarboxylase family.</text>
</comment>
<dbReference type="SUPFAM" id="SSF51366">
    <property type="entry name" value="Ribulose-phoshate binding barrel"/>
    <property type="match status" value="1"/>
</dbReference>
<gene>
    <name evidence="10" type="ORF">Hokovirus_4_52</name>
</gene>
<evidence type="ECO:0000256" key="3">
    <source>
        <dbReference type="ARBA" id="ARBA00009769"/>
    </source>
</evidence>
<name>A0A1V0SHG3_9VIRU</name>
<dbReference type="GO" id="GO:0006207">
    <property type="term" value="P:'de novo' pyrimidine nucleobase biosynthetic process"/>
    <property type="evidence" value="ECO:0007669"/>
    <property type="project" value="InterPro"/>
</dbReference>
<dbReference type="InterPro" id="IPR013785">
    <property type="entry name" value="Aldolase_TIM"/>
</dbReference>
<keyword evidence="6" id="KW-0210">Decarboxylase</keyword>
<dbReference type="NCBIfam" id="TIGR01740">
    <property type="entry name" value="pyrF"/>
    <property type="match status" value="1"/>
</dbReference>
<dbReference type="Pfam" id="PF00156">
    <property type="entry name" value="Pribosyltran"/>
    <property type="match status" value="1"/>
</dbReference>
<evidence type="ECO:0000256" key="5">
    <source>
        <dbReference type="ARBA" id="ARBA00015047"/>
    </source>
</evidence>
<dbReference type="EMBL" id="KY684106">
    <property type="protein sequence ID" value="ARF11078.1"/>
    <property type="molecule type" value="Genomic_DNA"/>
</dbReference>
<dbReference type="GO" id="GO:0004588">
    <property type="term" value="F:orotate phosphoribosyltransferase activity"/>
    <property type="evidence" value="ECO:0007669"/>
    <property type="project" value="TreeGrafter"/>
</dbReference>
<evidence type="ECO:0000256" key="8">
    <source>
        <dbReference type="ARBA" id="ARBA00023239"/>
    </source>
</evidence>
<dbReference type="InterPro" id="IPR029057">
    <property type="entry name" value="PRTase-like"/>
</dbReference>
<evidence type="ECO:0000313" key="10">
    <source>
        <dbReference type="EMBL" id="ARF11078.1"/>
    </source>
</evidence>
<dbReference type="InterPro" id="IPR011060">
    <property type="entry name" value="RibuloseP-bd_barrel"/>
</dbReference>
<dbReference type="GO" id="GO:0044205">
    <property type="term" value="P:'de novo' UMP biosynthetic process"/>
    <property type="evidence" value="ECO:0007669"/>
    <property type="project" value="UniProtKB-UniPathway"/>
</dbReference>
<comment type="similarity">
    <text evidence="2">In the N-terminal section; belongs to the purine/pyrimidine phosphoribosyltransferase family.</text>
</comment>
<comment type="pathway">
    <text evidence="1">Pyrimidine metabolism; UMP biosynthesis via de novo pathway; UMP from orotate: step 2/2.</text>
</comment>
<protein>
    <recommendedName>
        <fullName evidence="5">Uridine 5'-monophosphate synthase</fullName>
        <ecNumber evidence="4">4.1.1.23</ecNumber>
    </recommendedName>
</protein>
<evidence type="ECO:0000256" key="4">
    <source>
        <dbReference type="ARBA" id="ARBA00012321"/>
    </source>
</evidence>
<proteinExistence type="inferred from homology"/>
<dbReference type="SUPFAM" id="SSF53271">
    <property type="entry name" value="PRTase-like"/>
    <property type="match status" value="1"/>
</dbReference>
<dbReference type="Pfam" id="PF00215">
    <property type="entry name" value="OMPdecase"/>
    <property type="match status" value="1"/>
</dbReference>
<dbReference type="InterPro" id="IPR001754">
    <property type="entry name" value="OMPdeCOase_dom"/>
</dbReference>
<dbReference type="PANTHER" id="PTHR19278:SF33">
    <property type="entry name" value="OROTATE PHOSPHORIBOSYLTRANSFERASE"/>
    <property type="match status" value="1"/>
</dbReference>
<keyword evidence="7" id="KW-0665">Pyrimidine biosynthesis</keyword>